<gene>
    <name evidence="1" type="ORF">AMJAP_0405</name>
</gene>
<proteinExistence type="predicted"/>
<dbReference type="AlphaFoldDB" id="A0A7R6SR91"/>
<evidence type="ECO:0000313" key="2">
    <source>
        <dbReference type="Proteomes" id="UP000595663"/>
    </source>
</evidence>
<organism evidence="1 2">
    <name type="scientific">Amphritea japonica ATCC BAA-1530</name>
    <dbReference type="NCBI Taxonomy" id="1278309"/>
    <lineage>
        <taxon>Bacteria</taxon>
        <taxon>Pseudomonadati</taxon>
        <taxon>Pseudomonadota</taxon>
        <taxon>Gammaproteobacteria</taxon>
        <taxon>Oceanospirillales</taxon>
        <taxon>Oceanospirillaceae</taxon>
        <taxon>Amphritea</taxon>
    </lineage>
</organism>
<dbReference type="Gene3D" id="3.40.50.1820">
    <property type="entry name" value="alpha/beta hydrolase"/>
    <property type="match status" value="1"/>
</dbReference>
<dbReference type="InterPro" id="IPR008886">
    <property type="entry name" value="UPF0227/Esterase_YqiA"/>
</dbReference>
<evidence type="ECO:0000313" key="1">
    <source>
        <dbReference type="EMBL" id="BBB25004.1"/>
    </source>
</evidence>
<dbReference type="KEGG" id="ajp:AMJAP_0405"/>
<dbReference type="PANTHER" id="PTHR35602">
    <property type="entry name" value="ESTERASE YQIA-RELATED"/>
    <property type="match status" value="1"/>
</dbReference>
<name>A0A7R6SR91_9GAMM</name>
<dbReference type="RefSeq" id="WP_019620819.1">
    <property type="nucleotide sequence ID" value="NZ_AP014545.1"/>
</dbReference>
<dbReference type="EMBL" id="AP014545">
    <property type="protein sequence ID" value="BBB25004.1"/>
    <property type="molecule type" value="Genomic_DNA"/>
</dbReference>
<dbReference type="SUPFAM" id="SSF53474">
    <property type="entry name" value="alpha/beta-Hydrolases"/>
    <property type="match status" value="1"/>
</dbReference>
<protein>
    <submittedName>
        <fullName evidence="1">Esterase</fullName>
    </submittedName>
</protein>
<accession>A0A7R6SR91</accession>
<reference evidence="1 2" key="1">
    <citation type="journal article" date="2008" name="Int. J. Syst. Evol. Microbiol.">
        <title>Amphritea japonica sp. nov. and Amphritea balenae sp. nov., isolated from the sediment adjacent to sperm whale carcasses off Kagoshima, Japan.</title>
        <authorList>
            <person name="Miyazaki M."/>
            <person name="Nogi Y."/>
            <person name="Fujiwara Y."/>
            <person name="Kawato M."/>
            <person name="Nagahama T."/>
            <person name="Kubokawa K."/>
            <person name="Horikoshi K."/>
        </authorList>
    </citation>
    <scope>NUCLEOTIDE SEQUENCE [LARGE SCALE GENOMIC DNA]</scope>
    <source>
        <strain evidence="1 2">ATCC BAA-1530</strain>
    </source>
</reference>
<keyword evidence="2" id="KW-1185">Reference proteome</keyword>
<dbReference type="InterPro" id="IPR029058">
    <property type="entry name" value="AB_hydrolase_fold"/>
</dbReference>
<sequence>MPQPLFIYVHGFNSSPDSYKARFLVDWMAENGRSDHILVPDLPHWPAQAIALLEALIDTHSHRNILLIGSSLGGYYSTWLTEKYGLRTVLINPAIRPYELLESMLGEQESYYSDEKYELTHQHLDQLLALNCNQLKDSSRYLLLTQTADETLDYQEGVEKFRDSPMLVQQGGSHGFDQFESVIPAILAFADGRVELPDVTDLTSLADKD</sequence>
<dbReference type="Proteomes" id="UP000595663">
    <property type="component" value="Chromosome"/>
</dbReference>
<dbReference type="OrthoDB" id="9814831at2"/>
<dbReference type="Pfam" id="PF05728">
    <property type="entry name" value="UPF0227"/>
    <property type="match status" value="1"/>
</dbReference>
<dbReference type="PANTHER" id="PTHR35602:SF3">
    <property type="entry name" value="ESTERASE YQIA"/>
    <property type="match status" value="1"/>
</dbReference>